<sequence length="132" mass="13718">MKSQKVKYIISFVFALSIMSLPFLIQAQELKNPLTGTTGGNLEDAVKNVVNGALGVSGVLALVAFIFGGITWMISGGDSSKIQKGKNMMIWAVLGILIIFSSYVILSYIFEALVGGGSGSNIGAGGQSATNP</sequence>
<protein>
    <submittedName>
        <fullName evidence="2">Uncharacterized protein</fullName>
    </submittedName>
</protein>
<keyword evidence="1" id="KW-1133">Transmembrane helix</keyword>
<reference evidence="3" key="1">
    <citation type="submission" date="2017-09" db="EMBL/GenBank/DDBJ databases">
        <title>Depth-based differentiation of microbial function through sediment-hosted aquifers and enrichment of novel symbionts in the deep terrestrial subsurface.</title>
        <authorList>
            <person name="Probst A.J."/>
            <person name="Ladd B."/>
            <person name="Jarett J.K."/>
            <person name="Geller-Mcgrath D.E."/>
            <person name="Sieber C.M.K."/>
            <person name="Emerson J.B."/>
            <person name="Anantharaman K."/>
            <person name="Thomas B.C."/>
            <person name="Malmstrom R."/>
            <person name="Stieglmeier M."/>
            <person name="Klingl A."/>
            <person name="Woyke T."/>
            <person name="Ryan C.M."/>
            <person name="Banfield J.F."/>
        </authorList>
    </citation>
    <scope>NUCLEOTIDE SEQUENCE [LARGE SCALE GENOMIC DNA]</scope>
</reference>
<dbReference type="Proteomes" id="UP000229056">
    <property type="component" value="Unassembled WGS sequence"/>
</dbReference>
<evidence type="ECO:0000313" key="3">
    <source>
        <dbReference type="Proteomes" id="UP000229056"/>
    </source>
</evidence>
<name>A0A2H0W4X4_9BACT</name>
<accession>A0A2H0W4X4</accession>
<feature type="transmembrane region" description="Helical" evidence="1">
    <location>
        <begin position="51"/>
        <end position="76"/>
    </location>
</feature>
<dbReference type="AlphaFoldDB" id="A0A2H0W4X4"/>
<dbReference type="Pfam" id="PF18895">
    <property type="entry name" value="T4SS_pilin"/>
    <property type="match status" value="1"/>
</dbReference>
<keyword evidence="1" id="KW-0812">Transmembrane</keyword>
<evidence type="ECO:0000256" key="1">
    <source>
        <dbReference type="SAM" id="Phobius"/>
    </source>
</evidence>
<proteinExistence type="predicted"/>
<gene>
    <name evidence="2" type="ORF">COT80_00460</name>
</gene>
<comment type="caution">
    <text evidence="2">The sequence shown here is derived from an EMBL/GenBank/DDBJ whole genome shotgun (WGS) entry which is preliminary data.</text>
</comment>
<organism evidence="2 3">
    <name type="scientific">Candidatus Buchananbacteria bacterium CG10_big_fil_rev_8_21_14_0_10_33_19</name>
    <dbReference type="NCBI Taxonomy" id="1974525"/>
    <lineage>
        <taxon>Bacteria</taxon>
        <taxon>Candidatus Buchananiibacteriota</taxon>
    </lineage>
</organism>
<keyword evidence="1" id="KW-0472">Membrane</keyword>
<dbReference type="EMBL" id="PEZY01000004">
    <property type="protein sequence ID" value="PIS06402.1"/>
    <property type="molecule type" value="Genomic_DNA"/>
</dbReference>
<evidence type="ECO:0000313" key="2">
    <source>
        <dbReference type="EMBL" id="PIS06402.1"/>
    </source>
</evidence>
<dbReference type="InterPro" id="IPR043993">
    <property type="entry name" value="T4SS_pilin"/>
</dbReference>
<feature type="transmembrane region" description="Helical" evidence="1">
    <location>
        <begin position="88"/>
        <end position="110"/>
    </location>
</feature>